<dbReference type="EMBL" id="JAERRC010000036">
    <property type="protein sequence ID" value="MBL0706901.1"/>
    <property type="molecule type" value="Genomic_DNA"/>
</dbReference>
<dbReference type="PROSITE" id="PS00122">
    <property type="entry name" value="CARBOXYLESTERASE_B_1"/>
    <property type="match status" value="1"/>
</dbReference>
<dbReference type="InterPro" id="IPR019826">
    <property type="entry name" value="Carboxylesterase_B_AS"/>
</dbReference>
<name>A0ABS1K9B2_9MICC</name>
<dbReference type="Proteomes" id="UP000639051">
    <property type="component" value="Unassembled WGS sequence"/>
</dbReference>
<evidence type="ECO:0000256" key="1">
    <source>
        <dbReference type="ARBA" id="ARBA00005964"/>
    </source>
</evidence>
<sequence>MSAAGALRPSRASDARRGADGIVVTRCRWARLGAADGGGGHLPPTVTVPPPSPGTVEEQVIFPQLPGGLDWLLGPAASQVEQDDDAFQVSVYAPADAGPGAPVVVFLPGGGYVSGGASLRWYDASDLARATGAVFVVPAYRLGAAACFTPGADGTVAAIADAIAAVEWALGHAARFGGNPADVTLAGQSAGAWLAFAAAQDPALAGRIRRLALYSLPYQPPPGPEGSAARRRVFAEALGGAAAGDTAALLAATAEVNRAWAGRGLGAQPLAGGRLRADVQDWPTAVARLVGVEQVILATTADEARAFIPPAAAAGLPGPAADGFRSAHFARPAERPAGGTPWERMIADMTEYQFASAARELAAQFRAAGVAVHVSRLDVEAAPDGAGAAHCFDLPFLFANRAQWYDAPMVAGVPAEGFDAVAAAWREPLVRCLSGELVTTAPGEVRAVGCVSGVVRVEEVPDRAGGEPIRRAEP</sequence>
<evidence type="ECO:0000313" key="6">
    <source>
        <dbReference type="Proteomes" id="UP000639051"/>
    </source>
</evidence>
<dbReference type="PANTHER" id="PTHR43142">
    <property type="entry name" value="CARBOXYLIC ESTER HYDROLASE"/>
    <property type="match status" value="1"/>
</dbReference>
<dbReference type="EC" id="3.1.1.-" evidence="3"/>
<dbReference type="Pfam" id="PF00135">
    <property type="entry name" value="COesterase"/>
    <property type="match status" value="1"/>
</dbReference>
<evidence type="ECO:0000259" key="4">
    <source>
        <dbReference type="Pfam" id="PF00135"/>
    </source>
</evidence>
<reference evidence="5 6" key="1">
    <citation type="submission" date="2021-01" db="EMBL/GenBank/DDBJ databases">
        <title>Genome public.</title>
        <authorList>
            <person name="Liu C."/>
            <person name="Sun Q."/>
        </authorList>
    </citation>
    <scope>NUCLEOTIDE SEQUENCE [LARGE SCALE GENOMIC DNA]</scope>
    <source>
        <strain evidence="5 6">JC656</strain>
    </source>
</reference>
<dbReference type="PANTHER" id="PTHR43142:SF1">
    <property type="entry name" value="CARBOXYLIC ESTER HYDROLASE"/>
    <property type="match status" value="1"/>
</dbReference>
<organism evidence="5 6">
    <name type="scientific">Sinomonas cellulolyticus</name>
    <dbReference type="NCBI Taxonomy" id="2801916"/>
    <lineage>
        <taxon>Bacteria</taxon>
        <taxon>Bacillati</taxon>
        <taxon>Actinomycetota</taxon>
        <taxon>Actinomycetes</taxon>
        <taxon>Micrococcales</taxon>
        <taxon>Micrococcaceae</taxon>
        <taxon>Sinomonas</taxon>
    </lineage>
</organism>
<dbReference type="SUPFAM" id="SSF53474">
    <property type="entry name" value="alpha/beta-Hydrolases"/>
    <property type="match status" value="1"/>
</dbReference>
<comment type="caution">
    <text evidence="5">The sequence shown here is derived from an EMBL/GenBank/DDBJ whole genome shotgun (WGS) entry which is preliminary data.</text>
</comment>
<dbReference type="InterPro" id="IPR002018">
    <property type="entry name" value="CarbesteraseB"/>
</dbReference>
<comment type="similarity">
    <text evidence="1 3">Belongs to the type-B carboxylesterase/lipase family.</text>
</comment>
<dbReference type="RefSeq" id="WP_189694181.1">
    <property type="nucleotide sequence ID" value="NZ_BNCM01000008.1"/>
</dbReference>
<gene>
    <name evidence="5" type="ORF">JJE72_15495</name>
</gene>
<keyword evidence="6" id="KW-1185">Reference proteome</keyword>
<proteinExistence type="inferred from homology"/>
<keyword evidence="2 3" id="KW-0378">Hydrolase</keyword>
<protein>
    <recommendedName>
        <fullName evidence="3">Carboxylic ester hydrolase</fullName>
        <ecNumber evidence="3">3.1.1.-</ecNumber>
    </recommendedName>
</protein>
<dbReference type="InterPro" id="IPR029058">
    <property type="entry name" value="AB_hydrolase_fold"/>
</dbReference>
<evidence type="ECO:0000256" key="2">
    <source>
        <dbReference type="ARBA" id="ARBA00022801"/>
    </source>
</evidence>
<feature type="domain" description="Carboxylesterase type B" evidence="4">
    <location>
        <begin position="78"/>
        <end position="211"/>
    </location>
</feature>
<evidence type="ECO:0000313" key="5">
    <source>
        <dbReference type="EMBL" id="MBL0706901.1"/>
    </source>
</evidence>
<evidence type="ECO:0000256" key="3">
    <source>
        <dbReference type="RuleBase" id="RU361235"/>
    </source>
</evidence>
<accession>A0ABS1K9B2</accession>
<dbReference type="Gene3D" id="3.40.50.1820">
    <property type="entry name" value="alpha/beta hydrolase"/>
    <property type="match status" value="1"/>
</dbReference>